<organism evidence="1 2">
    <name type="scientific">Dreissena polymorpha</name>
    <name type="common">Zebra mussel</name>
    <name type="synonym">Mytilus polymorpha</name>
    <dbReference type="NCBI Taxonomy" id="45954"/>
    <lineage>
        <taxon>Eukaryota</taxon>
        <taxon>Metazoa</taxon>
        <taxon>Spiralia</taxon>
        <taxon>Lophotrochozoa</taxon>
        <taxon>Mollusca</taxon>
        <taxon>Bivalvia</taxon>
        <taxon>Autobranchia</taxon>
        <taxon>Heteroconchia</taxon>
        <taxon>Euheterodonta</taxon>
        <taxon>Imparidentia</taxon>
        <taxon>Neoheterodontei</taxon>
        <taxon>Myida</taxon>
        <taxon>Dreissenoidea</taxon>
        <taxon>Dreissenidae</taxon>
        <taxon>Dreissena</taxon>
    </lineage>
</organism>
<keyword evidence="2" id="KW-1185">Reference proteome</keyword>
<evidence type="ECO:0000313" key="2">
    <source>
        <dbReference type="Proteomes" id="UP000828390"/>
    </source>
</evidence>
<name>A0A9D4IP03_DREPO</name>
<protein>
    <submittedName>
        <fullName evidence="1">Uncharacterized protein</fullName>
    </submittedName>
</protein>
<dbReference type="Proteomes" id="UP000828390">
    <property type="component" value="Unassembled WGS sequence"/>
</dbReference>
<reference evidence="1" key="2">
    <citation type="submission" date="2020-11" db="EMBL/GenBank/DDBJ databases">
        <authorList>
            <person name="McCartney M.A."/>
            <person name="Auch B."/>
            <person name="Kono T."/>
            <person name="Mallez S."/>
            <person name="Becker A."/>
            <person name="Gohl D.M."/>
            <person name="Silverstein K.A.T."/>
            <person name="Koren S."/>
            <person name="Bechman K.B."/>
            <person name="Herman A."/>
            <person name="Abrahante J.E."/>
            <person name="Garbe J."/>
        </authorList>
    </citation>
    <scope>NUCLEOTIDE SEQUENCE</scope>
    <source>
        <strain evidence="1">Duluth1</strain>
        <tissue evidence="1">Whole animal</tissue>
    </source>
</reference>
<proteinExistence type="predicted"/>
<accession>A0A9D4IP03</accession>
<gene>
    <name evidence="1" type="ORF">DPMN_160701</name>
</gene>
<dbReference type="AlphaFoldDB" id="A0A9D4IP03"/>
<evidence type="ECO:0000313" key="1">
    <source>
        <dbReference type="EMBL" id="KAH3782781.1"/>
    </source>
</evidence>
<sequence length="51" mass="5391">MSGLHPQGGALVKEVLPADSAVEKNRPCTVPIESFSVRRTSVAADRLGTQN</sequence>
<comment type="caution">
    <text evidence="1">The sequence shown here is derived from an EMBL/GenBank/DDBJ whole genome shotgun (WGS) entry which is preliminary data.</text>
</comment>
<dbReference type="EMBL" id="JAIWYP010000008">
    <property type="protein sequence ID" value="KAH3782781.1"/>
    <property type="molecule type" value="Genomic_DNA"/>
</dbReference>
<reference evidence="1" key="1">
    <citation type="journal article" date="2019" name="bioRxiv">
        <title>The Genome of the Zebra Mussel, Dreissena polymorpha: A Resource for Invasive Species Research.</title>
        <authorList>
            <person name="McCartney M.A."/>
            <person name="Auch B."/>
            <person name="Kono T."/>
            <person name="Mallez S."/>
            <person name="Zhang Y."/>
            <person name="Obille A."/>
            <person name="Becker A."/>
            <person name="Abrahante J.E."/>
            <person name="Garbe J."/>
            <person name="Badalamenti J.P."/>
            <person name="Herman A."/>
            <person name="Mangelson H."/>
            <person name="Liachko I."/>
            <person name="Sullivan S."/>
            <person name="Sone E.D."/>
            <person name="Koren S."/>
            <person name="Silverstein K.A.T."/>
            <person name="Beckman K.B."/>
            <person name="Gohl D.M."/>
        </authorList>
    </citation>
    <scope>NUCLEOTIDE SEQUENCE</scope>
    <source>
        <strain evidence="1">Duluth1</strain>
        <tissue evidence="1">Whole animal</tissue>
    </source>
</reference>